<evidence type="ECO:0000313" key="4">
    <source>
        <dbReference type="Proteomes" id="UP001446871"/>
    </source>
</evidence>
<dbReference type="InterPro" id="IPR056599">
    <property type="entry name" value="AAA_lid_fung"/>
</dbReference>
<dbReference type="EMBL" id="JAQQWM010000007">
    <property type="protein sequence ID" value="KAK8057254.1"/>
    <property type="molecule type" value="Genomic_DNA"/>
</dbReference>
<dbReference type="PANTHER" id="PTHR46411:SF4">
    <property type="entry name" value="AAA+ ATPASE DOMAIN-CONTAINING PROTEIN"/>
    <property type="match status" value="1"/>
</dbReference>
<dbReference type="SUPFAM" id="SSF52540">
    <property type="entry name" value="P-loop containing nucleoside triphosphate hydrolases"/>
    <property type="match status" value="1"/>
</dbReference>
<evidence type="ECO:0000256" key="1">
    <source>
        <dbReference type="SAM" id="MobiDB-lite"/>
    </source>
</evidence>
<reference evidence="3 4" key="1">
    <citation type="submission" date="2023-01" db="EMBL/GenBank/DDBJ databases">
        <title>Analysis of 21 Apiospora genomes using comparative genomics revels a genus with tremendous synthesis potential of carbohydrate active enzymes and secondary metabolites.</title>
        <authorList>
            <person name="Sorensen T."/>
        </authorList>
    </citation>
    <scope>NUCLEOTIDE SEQUENCE [LARGE SCALE GENOMIC DNA]</scope>
    <source>
        <strain evidence="3 4">CBS 83171</strain>
    </source>
</reference>
<dbReference type="PANTHER" id="PTHR46411">
    <property type="entry name" value="FAMILY ATPASE, PUTATIVE-RELATED"/>
    <property type="match status" value="1"/>
</dbReference>
<proteinExistence type="predicted"/>
<organism evidence="3 4">
    <name type="scientific">Apiospora saccharicola</name>
    <dbReference type="NCBI Taxonomy" id="335842"/>
    <lineage>
        <taxon>Eukaryota</taxon>
        <taxon>Fungi</taxon>
        <taxon>Dikarya</taxon>
        <taxon>Ascomycota</taxon>
        <taxon>Pezizomycotina</taxon>
        <taxon>Sordariomycetes</taxon>
        <taxon>Xylariomycetidae</taxon>
        <taxon>Amphisphaeriales</taxon>
        <taxon>Apiosporaceae</taxon>
        <taxon>Apiospora</taxon>
    </lineage>
</organism>
<accession>A0ABR1UEC6</accession>
<feature type="region of interest" description="Disordered" evidence="1">
    <location>
        <begin position="749"/>
        <end position="768"/>
    </location>
</feature>
<dbReference type="Pfam" id="PF23232">
    <property type="entry name" value="AAA_lid_13"/>
    <property type="match status" value="1"/>
</dbReference>
<keyword evidence="4" id="KW-1185">Reference proteome</keyword>
<dbReference type="CDD" id="cd19481">
    <property type="entry name" value="RecA-like_protease"/>
    <property type="match status" value="1"/>
</dbReference>
<dbReference type="SMART" id="SM00382">
    <property type="entry name" value="AAA"/>
    <property type="match status" value="1"/>
</dbReference>
<sequence length="768" mass="87258">MHEFPAPEDGTVAPRSRPSPEPGFVSGPGAPSLLSIPGAAPVEPPNTAYALRWVVNNERQKKMRAVSEQEYDDVKIEHAESAIEVRKTLELASPSDHKSVLAIEGETMRIYSPYLLEIIPEVVGYYPSYSIRGHKDPARGPKPYIELSRPYRMLNGVRENLTSVKKGFQDVVMGAIDGSQAEPDARAQATLEHIEALEHELDKIAPEIEEERLRHKLPTPMATFDMLWLLFRPGRMVLTKVSLEWAVVKVYHLRANPDRKDSSPFLKLMAWYPDFDGKRRQHDIQIDRFTNARPINELPAYPVECGCPATLERLLNRGKQYFELLAEQAPQRKYDGMIVTRDDEIMSEHQRHKNDHDFALLSTAVNPSAAIVGVPKKAYRGSVVVDPFLFSTEFGEIADSVWLQDHDMETGLHGEDTLKTTSKIDPRSKETRSKLSGDFYMMLPRWIRGFAIDKRLWATFDVSCVHGYEQNRSVLKSLVIDEHKLNMIKAITEPRLKQEKSQDVPFYWYTFNVEQVEGKGEGRVILLHGPPGTGKTFTAEYIAEYTKRPLLRMTCGELGLNPSRIEAKLWQWFRMAEAWQAVLLIDDVDVYVAARLPNSSGTSLERETIVAVFLRALEYYRGILFLTTNSVLGIDEAITTRATLIIQLGLPSPAQRRDICSKIETRINEKLEFDFREGARDVVETIIEDKYKWNNREIINVHQIAIALAQQDEAAAAAEGSREPRPRVDIANKHMMSAVKIVKEFAEYQEEARGGETSAEAARRDSRY</sequence>
<keyword evidence="3" id="KW-0378">Hydrolase</keyword>
<name>A0ABR1UEC6_9PEZI</name>
<gene>
    <name evidence="3" type="ORF">PG996_011191</name>
</gene>
<dbReference type="GO" id="GO:0016787">
    <property type="term" value="F:hydrolase activity"/>
    <property type="evidence" value="ECO:0007669"/>
    <property type="project" value="UniProtKB-KW"/>
</dbReference>
<evidence type="ECO:0000259" key="2">
    <source>
        <dbReference type="SMART" id="SM00382"/>
    </source>
</evidence>
<dbReference type="Proteomes" id="UP001446871">
    <property type="component" value="Unassembled WGS sequence"/>
</dbReference>
<dbReference type="InterPro" id="IPR003593">
    <property type="entry name" value="AAA+_ATPase"/>
</dbReference>
<dbReference type="InterPro" id="IPR003959">
    <property type="entry name" value="ATPase_AAA_core"/>
</dbReference>
<feature type="region of interest" description="Disordered" evidence="1">
    <location>
        <begin position="1"/>
        <end position="39"/>
    </location>
</feature>
<dbReference type="Gene3D" id="3.40.50.300">
    <property type="entry name" value="P-loop containing nucleotide triphosphate hydrolases"/>
    <property type="match status" value="1"/>
</dbReference>
<protein>
    <submittedName>
        <fullName evidence="3">P-loop containing nucleoside triphosphate hydrolase protein</fullName>
    </submittedName>
</protein>
<comment type="caution">
    <text evidence="3">The sequence shown here is derived from an EMBL/GenBank/DDBJ whole genome shotgun (WGS) entry which is preliminary data.</text>
</comment>
<evidence type="ECO:0000313" key="3">
    <source>
        <dbReference type="EMBL" id="KAK8057254.1"/>
    </source>
</evidence>
<dbReference type="InterPro" id="IPR027417">
    <property type="entry name" value="P-loop_NTPase"/>
</dbReference>
<feature type="domain" description="AAA+ ATPase" evidence="2">
    <location>
        <begin position="521"/>
        <end position="652"/>
    </location>
</feature>
<dbReference type="InterPro" id="IPR054289">
    <property type="entry name" value="DUF7025"/>
</dbReference>
<dbReference type="Pfam" id="PF22942">
    <property type="entry name" value="DUF7025"/>
    <property type="match status" value="1"/>
</dbReference>
<dbReference type="Pfam" id="PF00004">
    <property type="entry name" value="AAA"/>
    <property type="match status" value="1"/>
</dbReference>